<dbReference type="EnsemblMetazoa" id="GBRI024912-RA">
    <property type="protein sequence ID" value="GBRI024912-PA"/>
    <property type="gene ID" value="GBRI024912"/>
</dbReference>
<organism evidence="2 3">
    <name type="scientific">Glossina brevipalpis</name>
    <dbReference type="NCBI Taxonomy" id="37001"/>
    <lineage>
        <taxon>Eukaryota</taxon>
        <taxon>Metazoa</taxon>
        <taxon>Ecdysozoa</taxon>
        <taxon>Arthropoda</taxon>
        <taxon>Hexapoda</taxon>
        <taxon>Insecta</taxon>
        <taxon>Pterygota</taxon>
        <taxon>Neoptera</taxon>
        <taxon>Endopterygota</taxon>
        <taxon>Diptera</taxon>
        <taxon>Brachycera</taxon>
        <taxon>Muscomorpha</taxon>
        <taxon>Hippoboscoidea</taxon>
        <taxon>Glossinidae</taxon>
        <taxon>Glossina</taxon>
    </lineage>
</organism>
<dbReference type="Proteomes" id="UP000091820">
    <property type="component" value="Unassembled WGS sequence"/>
</dbReference>
<keyword evidence="3" id="KW-1185">Reference proteome</keyword>
<feature type="compositionally biased region" description="Low complexity" evidence="1">
    <location>
        <begin position="371"/>
        <end position="380"/>
    </location>
</feature>
<reference evidence="3" key="1">
    <citation type="submission" date="2014-03" db="EMBL/GenBank/DDBJ databases">
        <authorList>
            <person name="Aksoy S."/>
            <person name="Warren W."/>
            <person name="Wilson R.K."/>
        </authorList>
    </citation>
    <scope>NUCLEOTIDE SEQUENCE [LARGE SCALE GENOMIC DNA]</scope>
    <source>
        <strain evidence="3">IAEA</strain>
    </source>
</reference>
<evidence type="ECO:0000313" key="3">
    <source>
        <dbReference type="Proteomes" id="UP000091820"/>
    </source>
</evidence>
<dbReference type="GO" id="GO:0051639">
    <property type="term" value="P:actin filament network formation"/>
    <property type="evidence" value="ECO:0007669"/>
    <property type="project" value="TreeGrafter"/>
</dbReference>
<dbReference type="PANTHER" id="PTHR21345">
    <property type="entry name" value="SPIRE"/>
    <property type="match status" value="1"/>
</dbReference>
<dbReference type="GO" id="GO:0036089">
    <property type="term" value="P:cleavage furrow formation"/>
    <property type="evidence" value="ECO:0007669"/>
    <property type="project" value="TreeGrafter"/>
</dbReference>
<feature type="compositionally biased region" description="Polar residues" evidence="1">
    <location>
        <begin position="513"/>
        <end position="536"/>
    </location>
</feature>
<reference evidence="2" key="2">
    <citation type="submission" date="2020-05" db="UniProtKB">
        <authorList>
            <consortium name="EnsemblMetazoa"/>
        </authorList>
    </citation>
    <scope>IDENTIFICATION</scope>
    <source>
        <strain evidence="2">IAEA</strain>
    </source>
</reference>
<evidence type="ECO:0000313" key="2">
    <source>
        <dbReference type="EnsemblMetazoa" id="GBRI024912-PA"/>
    </source>
</evidence>
<accession>A0A1A9WMD9</accession>
<dbReference type="PANTHER" id="PTHR21345:SF3">
    <property type="entry name" value="PROTEIN SPIRE"/>
    <property type="match status" value="1"/>
</dbReference>
<dbReference type="GO" id="GO:0005938">
    <property type="term" value="C:cell cortex"/>
    <property type="evidence" value="ECO:0007669"/>
    <property type="project" value="TreeGrafter"/>
</dbReference>
<dbReference type="GO" id="GO:0040038">
    <property type="term" value="P:polar body extrusion after meiotic divisions"/>
    <property type="evidence" value="ECO:0007669"/>
    <property type="project" value="TreeGrafter"/>
</dbReference>
<dbReference type="InterPro" id="IPR029901">
    <property type="entry name" value="Spire"/>
</dbReference>
<proteinExistence type="predicted"/>
<sequence>MRSALIGHSSMMSSSYMLPPATFSSMASSTHQQQHSKLNNSLLLKENFQVNITPRSKQRLIKVDFSLLQDDDTFFDEISLASTSSSISTNHGHGNALTNMGVCSQPKMPPYPIGGYMVSDPPAAKRFSTVTQPPPTATTTLTTRVMRRTTYDLATQCESRRASLRRHTIVGCQSNFDESHSMPTSRPESRQSEVNSSAATDIVSTVKQLHNNYNQQQQRQRHQLQQPQLQTSRELKYGEHMHSQNSSLEEEDETDNCNHSISSIGPWNKSFMDEKTWNERADDRLSLTLEEIVHIRSVMTKAELEGLPVGVRVKEDVEKRKVCFLCLRTRFSIFGPWGIQCKICQRTMRIPSEHFRNVPLVLISPSLLASPASSSTPSPSHQGHHAHSSSTGNILDESFPKSLIERLMGTETNRKTRHTVGSAPSSPKHQRSNMSTPGIIAVDTETAAGQAVEAIHDTSAMSSSFTVPDNSHYHTSMLVNGICRNDNRHTSNYSSNKHFSIMSRSMEGPRSLPINSPASRPHSNSSTLDRNNQLGQDQKENMRGEQVPVCNDCKGLVMEISRSAKQKRSSARNRALKNLTLDLSPTYHIE</sequence>
<name>A0A1A9WMD9_9MUSC</name>
<dbReference type="GO" id="GO:0030041">
    <property type="term" value="P:actin filament polymerization"/>
    <property type="evidence" value="ECO:0007669"/>
    <property type="project" value="TreeGrafter"/>
</dbReference>
<feature type="region of interest" description="Disordered" evidence="1">
    <location>
        <begin position="371"/>
        <end position="395"/>
    </location>
</feature>
<dbReference type="GO" id="GO:0003779">
    <property type="term" value="F:actin binding"/>
    <property type="evidence" value="ECO:0007669"/>
    <property type="project" value="InterPro"/>
</dbReference>
<dbReference type="AlphaFoldDB" id="A0A1A9WMD9"/>
<feature type="compositionally biased region" description="Polar residues" evidence="1">
    <location>
        <begin position="422"/>
        <end position="435"/>
    </location>
</feature>
<dbReference type="GO" id="GO:0045010">
    <property type="term" value="P:actin nucleation"/>
    <property type="evidence" value="ECO:0007669"/>
    <property type="project" value="InterPro"/>
</dbReference>
<feature type="region of interest" description="Disordered" evidence="1">
    <location>
        <begin position="410"/>
        <end position="435"/>
    </location>
</feature>
<feature type="region of interest" description="Disordered" evidence="1">
    <location>
        <begin position="504"/>
        <end position="547"/>
    </location>
</feature>
<feature type="region of interest" description="Disordered" evidence="1">
    <location>
        <begin position="239"/>
        <end position="261"/>
    </location>
</feature>
<dbReference type="GO" id="GO:0008017">
    <property type="term" value="F:microtubule binding"/>
    <property type="evidence" value="ECO:0007669"/>
    <property type="project" value="TreeGrafter"/>
</dbReference>
<evidence type="ECO:0000256" key="1">
    <source>
        <dbReference type="SAM" id="MobiDB-lite"/>
    </source>
</evidence>
<protein>
    <submittedName>
        <fullName evidence="2">Uncharacterized protein</fullName>
    </submittedName>
</protein>
<dbReference type="GO" id="GO:0030659">
    <property type="term" value="C:cytoplasmic vesicle membrane"/>
    <property type="evidence" value="ECO:0007669"/>
    <property type="project" value="TreeGrafter"/>
</dbReference>
<feature type="region of interest" description="Disordered" evidence="1">
    <location>
        <begin position="174"/>
        <end position="198"/>
    </location>
</feature>
<dbReference type="GO" id="GO:0048193">
    <property type="term" value="P:Golgi vesicle transport"/>
    <property type="evidence" value="ECO:0007669"/>
    <property type="project" value="TreeGrafter"/>
</dbReference>
<dbReference type="STRING" id="37001.A0A1A9WMD9"/>
<dbReference type="GO" id="GO:0051295">
    <property type="term" value="P:establishment of meiotic spindle localization"/>
    <property type="evidence" value="ECO:0007669"/>
    <property type="project" value="TreeGrafter"/>
</dbReference>
<dbReference type="VEuPathDB" id="VectorBase:GBRI024912"/>